<evidence type="ECO:0000313" key="1">
    <source>
        <dbReference type="EMBL" id="OHA13154.1"/>
    </source>
</evidence>
<dbReference type="Pfam" id="PF13385">
    <property type="entry name" value="Laminin_G_3"/>
    <property type="match status" value="1"/>
</dbReference>
<dbReference type="InterPro" id="IPR013320">
    <property type="entry name" value="ConA-like_dom_sf"/>
</dbReference>
<reference evidence="1 2" key="1">
    <citation type="journal article" date="2016" name="Nat. Commun.">
        <title>Thousands of microbial genomes shed light on interconnected biogeochemical processes in an aquifer system.</title>
        <authorList>
            <person name="Anantharaman K."/>
            <person name="Brown C.T."/>
            <person name="Hug L.A."/>
            <person name="Sharon I."/>
            <person name="Castelle C.J."/>
            <person name="Probst A.J."/>
            <person name="Thomas B.C."/>
            <person name="Singh A."/>
            <person name="Wilkins M.J."/>
            <person name="Karaoz U."/>
            <person name="Brodie E.L."/>
            <person name="Williams K.H."/>
            <person name="Hubbard S.S."/>
            <person name="Banfield J.F."/>
        </authorList>
    </citation>
    <scope>NUCLEOTIDE SEQUENCE [LARGE SCALE GENOMIC DNA]</scope>
</reference>
<evidence type="ECO:0000313" key="2">
    <source>
        <dbReference type="Proteomes" id="UP000177171"/>
    </source>
</evidence>
<gene>
    <name evidence="1" type="ORF">A3G49_02200</name>
</gene>
<name>A0A1G2LNQ1_9BACT</name>
<evidence type="ECO:0008006" key="3">
    <source>
        <dbReference type="Google" id="ProtNLM"/>
    </source>
</evidence>
<dbReference type="EMBL" id="MHQY01000033">
    <property type="protein sequence ID" value="OHA13154.1"/>
    <property type="molecule type" value="Genomic_DNA"/>
</dbReference>
<sequence>MKARQKKLKKERGISLLLTVFLLSLMLSISLGIFDIIYSELMLSGDIRASFFALYAADEIVEKTVYLDRVSRAICQNLSNDCWTTPLITASNNACNSVKVSKKTGTGYTEILGVGQYPGGSPCDTTSSFLSKRSFFFKYPMLEAENLAGWWRFDNESSQTVFDWTANDNDGVLGLSTSVETEDPIRQNTIPLVVFGGALQYFDTENDRVTFPNSSSINLNWPISITSWVCNKSAVNGYKTILKKGAGATEETYGFYLFQPVTGNFNLRFKFKDSAGTEFTTGSAAVGATTLNRWTHAAVTYDGSQVRFYINGIILGSPIPRGESLTQGNEPLRLGLNIDNLAQNFQGIMDEIKIFSKTLQDNEVLKEYNYKKPTGDPGDPAWQC</sequence>
<dbReference type="Gene3D" id="2.60.120.200">
    <property type="match status" value="1"/>
</dbReference>
<comment type="caution">
    <text evidence="1">The sequence shown here is derived from an EMBL/GenBank/DDBJ whole genome shotgun (WGS) entry which is preliminary data.</text>
</comment>
<accession>A0A1G2LNQ1</accession>
<protein>
    <recommendedName>
        <fullName evidence="3">LamG-like jellyroll fold domain-containing protein</fullName>
    </recommendedName>
</protein>
<dbReference type="AlphaFoldDB" id="A0A1G2LNQ1"/>
<dbReference type="Proteomes" id="UP000177171">
    <property type="component" value="Unassembled WGS sequence"/>
</dbReference>
<dbReference type="SUPFAM" id="SSF49899">
    <property type="entry name" value="Concanavalin A-like lectins/glucanases"/>
    <property type="match status" value="1"/>
</dbReference>
<proteinExistence type="predicted"/>
<organism evidence="1 2">
    <name type="scientific">Candidatus Sungbacteria bacterium RIFCSPLOWO2_12_FULL_41_11</name>
    <dbReference type="NCBI Taxonomy" id="1802286"/>
    <lineage>
        <taxon>Bacteria</taxon>
        <taxon>Candidatus Sungiibacteriota</taxon>
    </lineage>
</organism>